<dbReference type="Gene3D" id="3.90.79.10">
    <property type="entry name" value="Nucleoside Triphosphate Pyrophosphohydrolase"/>
    <property type="match status" value="1"/>
</dbReference>
<dbReference type="EMBL" id="JBITLV010000001">
    <property type="protein sequence ID" value="MFI7586285.1"/>
    <property type="molecule type" value="Genomic_DNA"/>
</dbReference>
<evidence type="ECO:0000256" key="1">
    <source>
        <dbReference type="ARBA" id="ARBA00001936"/>
    </source>
</evidence>
<dbReference type="PANTHER" id="PTHR12992">
    <property type="entry name" value="NUDIX HYDROLASE"/>
    <property type="match status" value="1"/>
</dbReference>
<dbReference type="RefSeq" id="WP_398275661.1">
    <property type="nucleotide sequence ID" value="NZ_JBITLV010000001.1"/>
</dbReference>
<comment type="caution">
    <text evidence="9">The sequence shown here is derived from an EMBL/GenBank/DDBJ whole genome shotgun (WGS) entry which is preliminary data.</text>
</comment>
<sequence length="252" mass="26901">MSTSAQPYPDASPPEWFVRLAGRVSQLTFPQRPQEVLRQLPTWDEPPRRSAVLILFGSSENGDDVLLTRRAATLRSHAGQVAFPGGRIEPDDAGPADAALREAWEETGLDPAGVDVHGVGGDLHVAVTNFVVEPVLGWWRTPSPVAPVDPAEVEAVVRVPVAELADPANRFTVRHPSGYEGAGFEASGLFVWGFTAGVLDAVLELAGLTRPWDRDRTVPLDAARAGATRYDSVDAAGADAVAEDAVEEQVPE</sequence>
<keyword evidence="5 9" id="KW-0378">Hydrolase</keyword>
<evidence type="ECO:0000313" key="10">
    <source>
        <dbReference type="Proteomes" id="UP001612915"/>
    </source>
</evidence>
<comment type="similarity">
    <text evidence="3">Belongs to the Nudix hydrolase family. PCD1 subfamily.</text>
</comment>
<evidence type="ECO:0000256" key="5">
    <source>
        <dbReference type="ARBA" id="ARBA00022801"/>
    </source>
</evidence>
<dbReference type="EC" id="3.6.1.55" evidence="9"/>
<keyword evidence="10" id="KW-1185">Reference proteome</keyword>
<dbReference type="PROSITE" id="PS01293">
    <property type="entry name" value="NUDIX_COA"/>
    <property type="match status" value="1"/>
</dbReference>
<dbReference type="InterPro" id="IPR015797">
    <property type="entry name" value="NUDIX_hydrolase-like_dom_sf"/>
</dbReference>
<dbReference type="Pfam" id="PF00293">
    <property type="entry name" value="NUDIX"/>
    <property type="match status" value="1"/>
</dbReference>
<organism evidence="9 10">
    <name type="scientific">Spongisporangium articulatum</name>
    <dbReference type="NCBI Taxonomy" id="3362603"/>
    <lineage>
        <taxon>Bacteria</taxon>
        <taxon>Bacillati</taxon>
        <taxon>Actinomycetota</taxon>
        <taxon>Actinomycetes</taxon>
        <taxon>Kineosporiales</taxon>
        <taxon>Kineosporiaceae</taxon>
        <taxon>Spongisporangium</taxon>
    </lineage>
</organism>
<accession>A0ABW8AIT8</accession>
<keyword evidence="6" id="KW-0460">Magnesium</keyword>
<dbReference type="CDD" id="cd03426">
    <property type="entry name" value="NUDIX_CoAse_Nudt7"/>
    <property type="match status" value="1"/>
</dbReference>
<protein>
    <submittedName>
        <fullName evidence="9">NUDIX hydrolase</fullName>
        <ecNumber evidence="9">3.6.1.55</ecNumber>
    </submittedName>
</protein>
<comment type="cofactor">
    <cofactor evidence="1">
        <name>Mn(2+)</name>
        <dbReference type="ChEBI" id="CHEBI:29035"/>
    </cofactor>
</comment>
<dbReference type="InterPro" id="IPR045121">
    <property type="entry name" value="CoAse"/>
</dbReference>
<evidence type="ECO:0000256" key="3">
    <source>
        <dbReference type="ARBA" id="ARBA00006506"/>
    </source>
</evidence>
<feature type="domain" description="Nudix hydrolase" evidence="8">
    <location>
        <begin position="47"/>
        <end position="182"/>
    </location>
</feature>
<dbReference type="SUPFAM" id="SSF55811">
    <property type="entry name" value="Nudix"/>
    <property type="match status" value="1"/>
</dbReference>
<dbReference type="PANTHER" id="PTHR12992:SF11">
    <property type="entry name" value="MITOCHONDRIAL COENZYME A DIPHOSPHATASE NUDT8"/>
    <property type="match status" value="1"/>
</dbReference>
<dbReference type="Proteomes" id="UP001612915">
    <property type="component" value="Unassembled WGS sequence"/>
</dbReference>
<comment type="cofactor">
    <cofactor evidence="2">
        <name>Mg(2+)</name>
        <dbReference type="ChEBI" id="CHEBI:18420"/>
    </cofactor>
</comment>
<dbReference type="InterPro" id="IPR000086">
    <property type="entry name" value="NUDIX_hydrolase_dom"/>
</dbReference>
<dbReference type="InterPro" id="IPR000059">
    <property type="entry name" value="NUDIX_hydrolase_NudL_CS"/>
</dbReference>
<keyword evidence="4" id="KW-0479">Metal-binding</keyword>
<reference evidence="9 10" key="1">
    <citation type="submission" date="2024-10" db="EMBL/GenBank/DDBJ databases">
        <title>The Natural Products Discovery Center: Release of the First 8490 Sequenced Strains for Exploring Actinobacteria Biosynthetic Diversity.</title>
        <authorList>
            <person name="Kalkreuter E."/>
            <person name="Kautsar S.A."/>
            <person name="Yang D."/>
            <person name="Bader C.D."/>
            <person name="Teijaro C.N."/>
            <person name="Fluegel L."/>
            <person name="Davis C.M."/>
            <person name="Simpson J.R."/>
            <person name="Lauterbach L."/>
            <person name="Steele A.D."/>
            <person name="Gui C."/>
            <person name="Meng S."/>
            <person name="Li G."/>
            <person name="Viehrig K."/>
            <person name="Ye F."/>
            <person name="Su P."/>
            <person name="Kiefer A.F."/>
            <person name="Nichols A."/>
            <person name="Cepeda A.J."/>
            <person name="Yan W."/>
            <person name="Fan B."/>
            <person name="Jiang Y."/>
            <person name="Adhikari A."/>
            <person name="Zheng C.-J."/>
            <person name="Schuster L."/>
            <person name="Cowan T.M."/>
            <person name="Smanski M.J."/>
            <person name="Chevrette M.G."/>
            <person name="De Carvalho L.P.S."/>
            <person name="Shen B."/>
        </authorList>
    </citation>
    <scope>NUCLEOTIDE SEQUENCE [LARGE SCALE GENOMIC DNA]</scope>
    <source>
        <strain evidence="9 10">NPDC049639</strain>
    </source>
</reference>
<evidence type="ECO:0000259" key="8">
    <source>
        <dbReference type="PROSITE" id="PS51462"/>
    </source>
</evidence>
<evidence type="ECO:0000256" key="7">
    <source>
        <dbReference type="ARBA" id="ARBA00023211"/>
    </source>
</evidence>
<evidence type="ECO:0000313" key="9">
    <source>
        <dbReference type="EMBL" id="MFI7586285.1"/>
    </source>
</evidence>
<name>A0ABW8AIT8_9ACTN</name>
<evidence type="ECO:0000256" key="4">
    <source>
        <dbReference type="ARBA" id="ARBA00022723"/>
    </source>
</evidence>
<dbReference type="GO" id="GO:0035539">
    <property type="term" value="F:8-oxo-7,8-dihydrodeoxyguanosine triphosphate pyrophosphatase activity"/>
    <property type="evidence" value="ECO:0007669"/>
    <property type="project" value="UniProtKB-EC"/>
</dbReference>
<keyword evidence="7" id="KW-0464">Manganese</keyword>
<evidence type="ECO:0000256" key="6">
    <source>
        <dbReference type="ARBA" id="ARBA00022842"/>
    </source>
</evidence>
<dbReference type="PROSITE" id="PS51462">
    <property type="entry name" value="NUDIX"/>
    <property type="match status" value="1"/>
</dbReference>
<proteinExistence type="inferred from homology"/>
<gene>
    <name evidence="9" type="ORF">ACIB24_04355</name>
</gene>
<evidence type="ECO:0000256" key="2">
    <source>
        <dbReference type="ARBA" id="ARBA00001946"/>
    </source>
</evidence>